<proteinExistence type="inferred from homology"/>
<accession>A0A4R5MN28</accession>
<comment type="subunit">
    <text evidence="4">Homotetramer.</text>
</comment>
<comment type="catalytic activity">
    <reaction evidence="7">
        <text>D-glucose 6-phosphate + UDP-alpha-D-glucose = alpha,alpha-trehalose 6-phosphate + UDP + H(+)</text>
        <dbReference type="Rhea" id="RHEA:18889"/>
        <dbReference type="ChEBI" id="CHEBI:15378"/>
        <dbReference type="ChEBI" id="CHEBI:58223"/>
        <dbReference type="ChEBI" id="CHEBI:58429"/>
        <dbReference type="ChEBI" id="CHEBI:58885"/>
        <dbReference type="ChEBI" id="CHEBI:61548"/>
        <dbReference type="EC" id="2.4.1.15"/>
    </reaction>
</comment>
<evidence type="ECO:0000256" key="8">
    <source>
        <dbReference type="NCBIfam" id="TIGR02400"/>
    </source>
</evidence>
<evidence type="ECO:0000313" key="9">
    <source>
        <dbReference type="EMBL" id="TDG37038.1"/>
    </source>
</evidence>
<dbReference type="PANTHER" id="PTHR10788:SF106">
    <property type="entry name" value="BCDNA.GH08860"/>
    <property type="match status" value="1"/>
</dbReference>
<dbReference type="InterPro" id="IPR036412">
    <property type="entry name" value="HAD-like_sf"/>
</dbReference>
<comment type="similarity">
    <text evidence="2">In the C-terminal section; belongs to the trehalose phosphatase family.</text>
</comment>
<dbReference type="Gene3D" id="3.40.50.1000">
    <property type="entry name" value="HAD superfamily/HAD-like"/>
    <property type="match status" value="1"/>
</dbReference>
<dbReference type="NCBIfam" id="TIGR00685">
    <property type="entry name" value="T6PP"/>
    <property type="match status" value="1"/>
</dbReference>
<dbReference type="Gene3D" id="3.30.70.1020">
    <property type="entry name" value="Trehalose-6-phosphate phosphatase related protein, domain 2"/>
    <property type="match status" value="1"/>
</dbReference>
<dbReference type="GO" id="GO:0004805">
    <property type="term" value="F:trehalose-phosphatase activity"/>
    <property type="evidence" value="ECO:0007669"/>
    <property type="project" value="TreeGrafter"/>
</dbReference>
<gene>
    <name evidence="9" type="ORF">EZJ43_07120</name>
</gene>
<dbReference type="Pfam" id="PF00982">
    <property type="entry name" value="Glyco_transf_20"/>
    <property type="match status" value="1"/>
</dbReference>
<keyword evidence="5" id="KW-0328">Glycosyltransferase</keyword>
<dbReference type="NCBIfam" id="TIGR01484">
    <property type="entry name" value="HAD-SF-IIB"/>
    <property type="match status" value="1"/>
</dbReference>
<dbReference type="InterPro" id="IPR012766">
    <property type="entry name" value="Trehalose_OtsA"/>
</dbReference>
<dbReference type="InterPro" id="IPR023214">
    <property type="entry name" value="HAD_sf"/>
</dbReference>
<protein>
    <recommendedName>
        <fullName evidence="8">Alpha,alpha-trehalose-phosphate synthase</fullName>
        <ecNumber evidence="8">2.4.1.15</ecNumber>
    </recommendedName>
</protein>
<dbReference type="Gene3D" id="3.40.50.2000">
    <property type="entry name" value="Glycogen Phosphorylase B"/>
    <property type="match status" value="2"/>
</dbReference>
<dbReference type="SUPFAM" id="SSF53756">
    <property type="entry name" value="UDP-Glycosyltransferase/glycogen phosphorylase"/>
    <property type="match status" value="1"/>
</dbReference>
<dbReference type="InterPro" id="IPR001830">
    <property type="entry name" value="Glyco_trans_20"/>
</dbReference>
<dbReference type="AlphaFoldDB" id="A0A4R5MN28"/>
<evidence type="ECO:0000256" key="6">
    <source>
        <dbReference type="ARBA" id="ARBA00022679"/>
    </source>
</evidence>
<evidence type="ECO:0000256" key="1">
    <source>
        <dbReference type="ARBA" id="ARBA00005199"/>
    </source>
</evidence>
<organism evidence="9 10">
    <name type="scientific">Pedobacter changchengzhani</name>
    <dbReference type="NCBI Taxonomy" id="2529274"/>
    <lineage>
        <taxon>Bacteria</taxon>
        <taxon>Pseudomonadati</taxon>
        <taxon>Bacteroidota</taxon>
        <taxon>Sphingobacteriia</taxon>
        <taxon>Sphingobacteriales</taxon>
        <taxon>Sphingobacteriaceae</taxon>
        <taxon>Pedobacter</taxon>
    </lineage>
</organism>
<dbReference type="SUPFAM" id="SSF56784">
    <property type="entry name" value="HAD-like"/>
    <property type="match status" value="1"/>
</dbReference>
<sequence>MKTLIVSNRLPVKIIEENNEYHFIPSEGGLATGLADVYKSGNSIWIGWPGMEIPEERQQEVIDKLQEINLYPVFLTQEEINLYYEGFSNETLWPIFHYFVTYAHYHQNYWESYQSVNQKFADVVLKIAQKGDKIWVQDYQLMLLPNILHQSLPKSTIGFFQHIPFPSYEIFRLIPWREELLNGLIGADLIGFHTHDDVRHFISTATRLLPVTSSSNVILNKERQIVIEPFPMGIDFEKFSELAKSASVKKEVDDFNINRRNNLRTILSIDRLDYSKGIVERLRAFDLLLTTNPEYLGKVTLYMVVVPSRDLVPQYAELREKIDQLVGNINAKYRHVDWNPINYFYRSFPIEVLSAFYSTADVCLVTPMRDGMNLVSKEYVATRNNNDGVLILSEMAGASKELADAIIVNPNNIGDIKDAIVQAFTMPINEQNIRMIAMRDIVQKFNVKHWVNNFMTKLNEVKEFQNSLLTNYAVSETKDLILKKYASAESRILFLDYDGTLVGFAGDIDDASPDEELYTLLTDLTADERNKIVIISGRKHETLEKWFGHLKVDMIAEHGAWKKNQDGEWASLPLLTDQWKQEIKALLVGYTDRTPGSFIEEKSYSLVWHYRKADEGLGELRANEIASNLKVLATDKGLQLMPGNKVIEFKNIEVNKGKAALNWLHDKHADFIFAIGDDHTDEDIFRALDEHAITIKVGNNISEAKYYLNDYIEVRKMLASFTVAGKA</sequence>
<dbReference type="CDD" id="cd01627">
    <property type="entry name" value="HAD_TPP"/>
    <property type="match status" value="1"/>
</dbReference>
<evidence type="ECO:0000256" key="7">
    <source>
        <dbReference type="ARBA" id="ARBA00048039"/>
    </source>
</evidence>
<keyword evidence="10" id="KW-1185">Reference proteome</keyword>
<evidence type="ECO:0000256" key="4">
    <source>
        <dbReference type="ARBA" id="ARBA00011881"/>
    </source>
</evidence>
<dbReference type="InterPro" id="IPR003337">
    <property type="entry name" value="Trehalose_PPase"/>
</dbReference>
<evidence type="ECO:0000256" key="2">
    <source>
        <dbReference type="ARBA" id="ARBA00006330"/>
    </source>
</evidence>
<dbReference type="PANTHER" id="PTHR10788">
    <property type="entry name" value="TREHALOSE-6-PHOSPHATE SYNTHASE"/>
    <property type="match status" value="1"/>
</dbReference>
<comment type="pathway">
    <text evidence="1">Glycan biosynthesis; trehalose biosynthesis.</text>
</comment>
<dbReference type="NCBIfam" id="NF011071">
    <property type="entry name" value="PRK14501.1"/>
    <property type="match status" value="1"/>
</dbReference>
<name>A0A4R5MN28_9SPHI</name>
<dbReference type="CDD" id="cd03788">
    <property type="entry name" value="GT20_TPS"/>
    <property type="match status" value="1"/>
</dbReference>
<comment type="similarity">
    <text evidence="3">Belongs to the glycosyltransferase 20 family.</text>
</comment>
<dbReference type="OrthoDB" id="9761633at2"/>
<comment type="caution">
    <text evidence="9">The sequence shown here is derived from an EMBL/GenBank/DDBJ whole genome shotgun (WGS) entry which is preliminary data.</text>
</comment>
<dbReference type="GO" id="GO:0005992">
    <property type="term" value="P:trehalose biosynthetic process"/>
    <property type="evidence" value="ECO:0007669"/>
    <property type="project" value="UniProtKB-UniRule"/>
</dbReference>
<evidence type="ECO:0000313" key="10">
    <source>
        <dbReference type="Proteomes" id="UP000295668"/>
    </source>
</evidence>
<reference evidence="9 10" key="1">
    <citation type="submission" date="2019-02" db="EMBL/GenBank/DDBJ databases">
        <title>Pedobacter sp. nov., a novel speices isolated from soil of pinguins habitat in Antarcitica.</title>
        <authorList>
            <person name="He R.-H."/>
        </authorList>
    </citation>
    <scope>NUCLEOTIDE SEQUENCE [LARGE SCALE GENOMIC DNA]</scope>
    <source>
        <strain evidence="9 10">E01020</strain>
    </source>
</reference>
<dbReference type="Proteomes" id="UP000295668">
    <property type="component" value="Unassembled WGS sequence"/>
</dbReference>
<dbReference type="Pfam" id="PF02358">
    <property type="entry name" value="Trehalose_PPase"/>
    <property type="match status" value="1"/>
</dbReference>
<dbReference type="NCBIfam" id="TIGR02400">
    <property type="entry name" value="trehalose_OtsA"/>
    <property type="match status" value="1"/>
</dbReference>
<dbReference type="GO" id="GO:0005829">
    <property type="term" value="C:cytosol"/>
    <property type="evidence" value="ECO:0007669"/>
    <property type="project" value="TreeGrafter"/>
</dbReference>
<dbReference type="GO" id="GO:0003825">
    <property type="term" value="F:alpha,alpha-trehalose-phosphate synthase (UDP-forming) activity"/>
    <property type="evidence" value="ECO:0007669"/>
    <property type="project" value="UniProtKB-UniRule"/>
</dbReference>
<keyword evidence="6" id="KW-0808">Transferase</keyword>
<dbReference type="RefSeq" id="WP_133261991.1">
    <property type="nucleotide sequence ID" value="NZ_SJCY01000003.1"/>
</dbReference>
<dbReference type="UniPathway" id="UPA00299"/>
<dbReference type="EMBL" id="SJCY01000003">
    <property type="protein sequence ID" value="TDG37038.1"/>
    <property type="molecule type" value="Genomic_DNA"/>
</dbReference>
<evidence type="ECO:0000256" key="3">
    <source>
        <dbReference type="ARBA" id="ARBA00008799"/>
    </source>
</evidence>
<dbReference type="InterPro" id="IPR006379">
    <property type="entry name" value="HAD-SF_hydro_IIB"/>
</dbReference>
<evidence type="ECO:0000256" key="5">
    <source>
        <dbReference type="ARBA" id="ARBA00022676"/>
    </source>
</evidence>
<dbReference type="EC" id="2.4.1.15" evidence="8"/>